<dbReference type="PANTHER" id="PTHR44813">
    <property type="entry name" value="MITOGEN-ACTIVATED PROTEIN KINASE-BINDING PROTEIN 1"/>
    <property type="match status" value="1"/>
</dbReference>
<feature type="compositionally biased region" description="Low complexity" evidence="1">
    <location>
        <begin position="155"/>
        <end position="171"/>
    </location>
</feature>
<protein>
    <submittedName>
        <fullName evidence="3">MABP1 protein</fullName>
    </submittedName>
</protein>
<dbReference type="Proteomes" id="UP000633448">
    <property type="component" value="Unassembled WGS sequence"/>
</dbReference>
<keyword evidence="4" id="KW-1185">Reference proteome</keyword>
<dbReference type="PANTHER" id="PTHR44813:SF1">
    <property type="entry name" value="MITOGEN-ACTIVATED PROTEIN KINASE-BINDING PROTEIN 1"/>
    <property type="match status" value="1"/>
</dbReference>
<reference evidence="3" key="1">
    <citation type="submission" date="2019-10" db="EMBL/GenBank/DDBJ databases">
        <title>Bird 10,000 Genomes (B10K) Project - Family phase.</title>
        <authorList>
            <person name="Zhang G."/>
        </authorList>
    </citation>
    <scope>NUCLEOTIDE SEQUENCE</scope>
    <source>
        <strain evidence="3">B10K-DU-002-53</strain>
        <tissue evidence="3">Muscle</tissue>
    </source>
</reference>
<feature type="region of interest" description="Disordered" evidence="1">
    <location>
        <begin position="269"/>
        <end position="327"/>
    </location>
</feature>
<name>A0A851F253_PITSO</name>
<dbReference type="AlphaFoldDB" id="A0A851F253"/>
<feature type="non-terminal residue" evidence="3">
    <location>
        <position position="872"/>
    </location>
</feature>
<evidence type="ECO:0000313" key="4">
    <source>
        <dbReference type="Proteomes" id="UP000633448"/>
    </source>
</evidence>
<feature type="domain" description="MABP1/WRD62 coiled-coil" evidence="2">
    <location>
        <begin position="750"/>
        <end position="866"/>
    </location>
</feature>
<dbReference type="InterPro" id="IPR055292">
    <property type="entry name" value="MABP1"/>
</dbReference>
<sequence length="872" mass="95889">SCIFIWRLSSEMTINMRQRLSDMKQRGKQAEKSPPHQAPGLMRHESISALSSVPALSSDSDKDGEDEGNDEDELRGLQSFHFQSNCNTERDSDPDLTLSRSLSHWEMRRAKEIAAIQRSEAPMNNVPRQRGRWSQPASNIEMTVKSMLDLRQLESFSVSRSPSRDSLSQNSNGDDREEHVDLPVHINKVGSSIPPQDNGSCTRPQMIRLVSCEEGIFSQELEPSESEECVIYPEQDEIHPTDSSSEFQVKALPHGKLCRGYHSNGCPDKHSPDSACSVDYSSSRLSSPDHPNEDSESTEPLSVDGVSDLEGEGEEDVGTSMPEGEIPQIPDQEKFLKEHFGTLSNTDGKGGSCRNLERPENLSISSRFLSQSPALRQLSLSSSNLILDSKPTKLPIKTNQFTPDLLKNASSHPGDALENSQLLEHINSNQAVYVQKRRRSALEAGRVGMAPGRVTASFPEGPVNAMMRKAQSVHDLVHEDKGPGVISSAKQRPQTLLVVEKDPRPNNCRVLSTSMLKMDGSGALLAKDVRAAKSKSYMNPTTSFRAKMSRSISVGENLYLGYSTEMPTDGRTSPPVTEKTHKLASSNRAHLILDIPKPLPDRPTLASFSPTTKTKTLVEPQSPQSPAGASKKKPSFPDVRVSKKENQTAGSLVPSREIPTGLAKESPVDCSASRTDCQDESGVSNLKLRELSESRHLRSPEGTLPRCRERITGIACVLDNQPGLCPLEPIRPRSPTSVTALAQVSESGISIEQCEHVVSELQDSMRKAIQLYRRVLNDTESSSDRDKIAGLLTETFSSMKKELDSLKNKEELPKVEEVLAKPQDNTSPLNEGCGASLPSPRGLTGDEQTLALLEQYSELLLQAVERRMDKKL</sequence>
<dbReference type="OrthoDB" id="6154712at2759"/>
<evidence type="ECO:0000256" key="1">
    <source>
        <dbReference type="SAM" id="MobiDB-lite"/>
    </source>
</evidence>
<feature type="region of interest" description="Disordered" evidence="1">
    <location>
        <begin position="820"/>
        <end position="842"/>
    </location>
</feature>
<feature type="compositionally biased region" description="Polar residues" evidence="1">
    <location>
        <begin position="606"/>
        <end position="627"/>
    </location>
</feature>
<feature type="compositionally biased region" description="Acidic residues" evidence="1">
    <location>
        <begin position="62"/>
        <end position="73"/>
    </location>
</feature>
<organism evidence="3 4">
    <name type="scientific">Pitta sordida</name>
    <name type="common">Hooded pitta</name>
    <dbReference type="NCBI Taxonomy" id="9163"/>
    <lineage>
        <taxon>Eukaryota</taxon>
        <taxon>Metazoa</taxon>
        <taxon>Chordata</taxon>
        <taxon>Craniata</taxon>
        <taxon>Vertebrata</taxon>
        <taxon>Euteleostomi</taxon>
        <taxon>Archelosauria</taxon>
        <taxon>Archosauria</taxon>
        <taxon>Dinosauria</taxon>
        <taxon>Saurischia</taxon>
        <taxon>Theropoda</taxon>
        <taxon>Coelurosauria</taxon>
        <taxon>Aves</taxon>
        <taxon>Neognathae</taxon>
        <taxon>Neoaves</taxon>
        <taxon>Telluraves</taxon>
        <taxon>Australaves</taxon>
        <taxon>Passeriformes</taxon>
        <taxon>Pittidae</taxon>
        <taxon>Pitta</taxon>
    </lineage>
</organism>
<evidence type="ECO:0000259" key="2">
    <source>
        <dbReference type="Pfam" id="PF24795"/>
    </source>
</evidence>
<feature type="region of interest" description="Disordered" evidence="1">
    <location>
        <begin position="155"/>
        <end position="177"/>
    </location>
</feature>
<feature type="region of interest" description="Disordered" evidence="1">
    <location>
        <begin position="592"/>
        <end position="683"/>
    </location>
</feature>
<dbReference type="GO" id="GO:0043124">
    <property type="term" value="P:negative regulation of canonical NF-kappaB signal transduction"/>
    <property type="evidence" value="ECO:0007669"/>
    <property type="project" value="TreeGrafter"/>
</dbReference>
<dbReference type="GO" id="GO:0005737">
    <property type="term" value="C:cytoplasm"/>
    <property type="evidence" value="ECO:0007669"/>
    <property type="project" value="TreeGrafter"/>
</dbReference>
<gene>
    <name evidence="3" type="primary">Mapkbp1</name>
    <name evidence="3" type="ORF">PITSOR_R00744</name>
</gene>
<evidence type="ECO:0000313" key="3">
    <source>
        <dbReference type="EMBL" id="NWI86962.1"/>
    </source>
</evidence>
<dbReference type="Pfam" id="PF24795">
    <property type="entry name" value="WDR62-MABP1_CC"/>
    <property type="match status" value="1"/>
</dbReference>
<feature type="compositionally biased region" description="Basic and acidic residues" evidence="1">
    <location>
        <begin position="22"/>
        <end position="34"/>
    </location>
</feature>
<accession>A0A851F253</accession>
<feature type="region of interest" description="Disordered" evidence="1">
    <location>
        <begin position="22"/>
        <end position="74"/>
    </location>
</feature>
<feature type="compositionally biased region" description="Acidic residues" evidence="1">
    <location>
        <begin position="307"/>
        <end position="317"/>
    </location>
</feature>
<proteinExistence type="predicted"/>
<feature type="non-terminal residue" evidence="3">
    <location>
        <position position="1"/>
    </location>
</feature>
<dbReference type="InterPro" id="IPR056364">
    <property type="entry name" value="WDR62-MABP1_CC"/>
</dbReference>
<dbReference type="GO" id="GO:0046330">
    <property type="term" value="P:positive regulation of JNK cascade"/>
    <property type="evidence" value="ECO:0007669"/>
    <property type="project" value="TreeGrafter"/>
</dbReference>
<comment type="caution">
    <text evidence="3">The sequence shown here is derived from an EMBL/GenBank/DDBJ whole genome shotgun (WGS) entry which is preliminary data.</text>
</comment>
<dbReference type="EMBL" id="WEKX01005713">
    <property type="protein sequence ID" value="NWI86962.1"/>
    <property type="molecule type" value="Genomic_DNA"/>
</dbReference>